<proteinExistence type="predicted"/>
<name>W4JTS6_HETIT</name>
<evidence type="ECO:0000313" key="2">
    <source>
        <dbReference type="Proteomes" id="UP000030671"/>
    </source>
</evidence>
<sequence>MDASSPSLQSTKRQCIFHPEDSIEPCLIRAWLNPRTESNGPFVLDHGHCSLVWLCSGRYGNTGSEAVFAPRYHGGQCRTVYVSFISMTDVSSHSRILQLRYHGVQMISPPRIFSSHPD</sequence>
<protein>
    <submittedName>
        <fullName evidence="1">Uncharacterized protein</fullName>
    </submittedName>
</protein>
<dbReference type="InParanoid" id="W4JTS6"/>
<gene>
    <name evidence="1" type="ORF">HETIRDRAFT_174987</name>
</gene>
<dbReference type="HOGENOM" id="CLU_2073467_0_0_1"/>
<dbReference type="EMBL" id="KI925464">
    <property type="protein sequence ID" value="ETW76948.1"/>
    <property type="molecule type" value="Genomic_DNA"/>
</dbReference>
<dbReference type="KEGG" id="hir:HETIRDRAFT_174987"/>
<organism evidence="1 2">
    <name type="scientific">Heterobasidion irregulare (strain TC 32-1)</name>
    <dbReference type="NCBI Taxonomy" id="747525"/>
    <lineage>
        <taxon>Eukaryota</taxon>
        <taxon>Fungi</taxon>
        <taxon>Dikarya</taxon>
        <taxon>Basidiomycota</taxon>
        <taxon>Agaricomycotina</taxon>
        <taxon>Agaricomycetes</taxon>
        <taxon>Russulales</taxon>
        <taxon>Bondarzewiaceae</taxon>
        <taxon>Heterobasidion</taxon>
        <taxon>Heterobasidion annosum species complex</taxon>
    </lineage>
</organism>
<dbReference type="Proteomes" id="UP000030671">
    <property type="component" value="Unassembled WGS sequence"/>
</dbReference>
<dbReference type="AlphaFoldDB" id="W4JTS6"/>
<accession>W4JTS6</accession>
<reference evidence="1 2" key="1">
    <citation type="journal article" date="2012" name="New Phytol.">
        <title>Insight into trade-off between wood decay and parasitism from the genome of a fungal forest pathogen.</title>
        <authorList>
            <person name="Olson A."/>
            <person name="Aerts A."/>
            <person name="Asiegbu F."/>
            <person name="Belbahri L."/>
            <person name="Bouzid O."/>
            <person name="Broberg A."/>
            <person name="Canback B."/>
            <person name="Coutinho P.M."/>
            <person name="Cullen D."/>
            <person name="Dalman K."/>
            <person name="Deflorio G."/>
            <person name="van Diepen L.T."/>
            <person name="Dunand C."/>
            <person name="Duplessis S."/>
            <person name="Durling M."/>
            <person name="Gonthier P."/>
            <person name="Grimwood J."/>
            <person name="Fossdal C.G."/>
            <person name="Hansson D."/>
            <person name="Henrissat B."/>
            <person name="Hietala A."/>
            <person name="Himmelstrand K."/>
            <person name="Hoffmeister D."/>
            <person name="Hogberg N."/>
            <person name="James T.Y."/>
            <person name="Karlsson M."/>
            <person name="Kohler A."/>
            <person name="Kues U."/>
            <person name="Lee Y.H."/>
            <person name="Lin Y.C."/>
            <person name="Lind M."/>
            <person name="Lindquist E."/>
            <person name="Lombard V."/>
            <person name="Lucas S."/>
            <person name="Lunden K."/>
            <person name="Morin E."/>
            <person name="Murat C."/>
            <person name="Park J."/>
            <person name="Raffaello T."/>
            <person name="Rouze P."/>
            <person name="Salamov A."/>
            <person name="Schmutz J."/>
            <person name="Solheim H."/>
            <person name="Stahlberg J."/>
            <person name="Velez H."/>
            <person name="de Vries R.P."/>
            <person name="Wiebenga A."/>
            <person name="Woodward S."/>
            <person name="Yakovlev I."/>
            <person name="Garbelotto M."/>
            <person name="Martin F."/>
            <person name="Grigoriev I.V."/>
            <person name="Stenlid J."/>
        </authorList>
    </citation>
    <scope>NUCLEOTIDE SEQUENCE [LARGE SCALE GENOMIC DNA]</scope>
    <source>
        <strain evidence="1 2">TC 32-1</strain>
    </source>
</reference>
<keyword evidence="2" id="KW-1185">Reference proteome</keyword>
<dbReference type="RefSeq" id="XP_009551806.1">
    <property type="nucleotide sequence ID" value="XM_009553511.1"/>
</dbReference>
<dbReference type="GeneID" id="20668547"/>
<evidence type="ECO:0000313" key="1">
    <source>
        <dbReference type="EMBL" id="ETW76948.1"/>
    </source>
</evidence>